<proteinExistence type="predicted"/>
<dbReference type="EMBL" id="GGEC01091346">
    <property type="protein sequence ID" value="MBX71830.1"/>
    <property type="molecule type" value="Transcribed_RNA"/>
</dbReference>
<protein>
    <submittedName>
        <fullName evidence="1">Uncharacterized protein</fullName>
    </submittedName>
</protein>
<organism evidence="1">
    <name type="scientific">Rhizophora mucronata</name>
    <name type="common">Asiatic mangrove</name>
    <dbReference type="NCBI Taxonomy" id="61149"/>
    <lineage>
        <taxon>Eukaryota</taxon>
        <taxon>Viridiplantae</taxon>
        <taxon>Streptophyta</taxon>
        <taxon>Embryophyta</taxon>
        <taxon>Tracheophyta</taxon>
        <taxon>Spermatophyta</taxon>
        <taxon>Magnoliopsida</taxon>
        <taxon>eudicotyledons</taxon>
        <taxon>Gunneridae</taxon>
        <taxon>Pentapetalae</taxon>
        <taxon>rosids</taxon>
        <taxon>fabids</taxon>
        <taxon>Malpighiales</taxon>
        <taxon>Rhizophoraceae</taxon>
        <taxon>Rhizophora</taxon>
    </lineage>
</organism>
<evidence type="ECO:0000313" key="1">
    <source>
        <dbReference type="EMBL" id="MBX71830.1"/>
    </source>
</evidence>
<name>A0A2P2QXT7_RHIMU</name>
<accession>A0A2P2QXT7</accession>
<dbReference type="AlphaFoldDB" id="A0A2P2QXT7"/>
<sequence>MHCVIRQRKLQLKLKFLKLILSCENDCRNNHNY</sequence>
<reference evidence="1" key="1">
    <citation type="submission" date="2018-02" db="EMBL/GenBank/DDBJ databases">
        <title>Rhizophora mucronata_Transcriptome.</title>
        <authorList>
            <person name="Meera S.P."/>
            <person name="Sreeshan A."/>
            <person name="Augustine A."/>
        </authorList>
    </citation>
    <scope>NUCLEOTIDE SEQUENCE</scope>
    <source>
        <tissue evidence="1">Leaf</tissue>
    </source>
</reference>